<evidence type="ECO:0000256" key="1">
    <source>
        <dbReference type="ARBA" id="ARBA00022801"/>
    </source>
</evidence>
<evidence type="ECO:0000313" key="3">
    <source>
        <dbReference type="EMBL" id="KAL0951348.1"/>
    </source>
</evidence>
<accession>A0ABR3J6U2</accession>
<feature type="signal peptide" evidence="2">
    <location>
        <begin position="1"/>
        <end position="17"/>
    </location>
</feature>
<evidence type="ECO:0000313" key="4">
    <source>
        <dbReference type="Proteomes" id="UP001556367"/>
    </source>
</evidence>
<comment type="caution">
    <text evidence="3">The sequence shown here is derived from an EMBL/GenBank/DDBJ whole genome shotgun (WGS) entry which is preliminary data.</text>
</comment>
<keyword evidence="2" id="KW-0732">Signal</keyword>
<dbReference type="InterPro" id="IPR033379">
    <property type="entry name" value="Acid_Pase_AS"/>
</dbReference>
<dbReference type="PANTHER" id="PTHR20963">
    <property type="entry name" value="MULTIPLE INOSITOL POLYPHOSPHATE PHOSPHATASE-RELATED"/>
    <property type="match status" value="1"/>
</dbReference>
<dbReference type="EMBL" id="JASNQZ010000011">
    <property type="protein sequence ID" value="KAL0951348.1"/>
    <property type="molecule type" value="Genomic_DNA"/>
</dbReference>
<dbReference type="InterPro" id="IPR000560">
    <property type="entry name" value="His_Pase_clade-2"/>
</dbReference>
<protein>
    <recommendedName>
        <fullName evidence="5">Phosphoglycerate mutase-like protein</fullName>
    </recommendedName>
</protein>
<dbReference type="Pfam" id="PF00328">
    <property type="entry name" value="His_Phos_2"/>
    <property type="match status" value="1"/>
</dbReference>
<keyword evidence="1" id="KW-0378">Hydrolase</keyword>
<keyword evidence="4" id="KW-1185">Reference proteome</keyword>
<evidence type="ECO:0000256" key="2">
    <source>
        <dbReference type="SAM" id="SignalP"/>
    </source>
</evidence>
<proteinExistence type="predicted"/>
<dbReference type="PANTHER" id="PTHR20963:SF42">
    <property type="entry name" value="PHOSPHOGLYCERATE MUTASE-LIKE PROTEIN"/>
    <property type="match status" value="1"/>
</dbReference>
<dbReference type="SUPFAM" id="SSF53254">
    <property type="entry name" value="Phosphoglycerate mutase-like"/>
    <property type="match status" value="1"/>
</dbReference>
<reference evidence="4" key="1">
    <citation type="submission" date="2024-06" db="EMBL/GenBank/DDBJ databases">
        <title>Multi-omics analyses provide insights into the biosynthesis of the anticancer antibiotic pleurotin in Hohenbuehelia grisea.</title>
        <authorList>
            <person name="Weaver J.A."/>
            <person name="Alberti F."/>
        </authorList>
    </citation>
    <scope>NUCLEOTIDE SEQUENCE [LARGE SCALE GENOMIC DNA]</scope>
    <source>
        <strain evidence="4">T-177</strain>
    </source>
</reference>
<dbReference type="Proteomes" id="UP001556367">
    <property type="component" value="Unassembled WGS sequence"/>
</dbReference>
<dbReference type="PROSITE" id="PS00616">
    <property type="entry name" value="HIS_ACID_PHOSPHAT_1"/>
    <property type="match status" value="1"/>
</dbReference>
<dbReference type="CDD" id="cd07061">
    <property type="entry name" value="HP_HAP_like"/>
    <property type="match status" value="1"/>
</dbReference>
<dbReference type="InterPro" id="IPR029033">
    <property type="entry name" value="His_PPase_superfam"/>
</dbReference>
<evidence type="ECO:0008006" key="5">
    <source>
        <dbReference type="Google" id="ProtNLM"/>
    </source>
</evidence>
<dbReference type="Gene3D" id="3.40.50.1240">
    <property type="entry name" value="Phosphoglycerate mutase-like"/>
    <property type="match status" value="1"/>
</dbReference>
<gene>
    <name evidence="3" type="ORF">HGRIS_008052</name>
</gene>
<feature type="chain" id="PRO_5045870739" description="Phosphoglycerate mutase-like protein" evidence="2">
    <location>
        <begin position="18"/>
        <end position="464"/>
    </location>
</feature>
<sequence>MLLFLLAIPLYARGCAGLASSFAGSPTSAVFPPPNATITENETFFPGASQVGFAGPTQTGDEANVIATAPALAKVDNIWPLAKPKSKGAKLKSSERDFDVTQHFGSLSPFNSVDSFGLPDASPQVPETCRLKQVHLLHRHGARYPTSGSGPAAFAAKVHAAATTGDGFQATNELKFLNTWTYKLGAETLTPFGRSQLFNLGVGFRVRYGELLKGFSDLPVFRTTSEARMVDSALNFAAGFFGLQSYQTDYHQLITIEEEGFNNTLVPQLICQNSGNAIGAFGSQQALIWANKSLATTTRRIQKLIKSSNSTTPLKLEVTDMIAISQLCAYETVALGFSEFCGLFTEEEWKAIAYLNDLLFWYSFGPGNPTAAAIGIGYVQELVSRLTQTPITECSTSLNCTLVQNNITFPVDQPIFVDATHDTVISTVITAMNFTSLASNGPLPTDHIPKNQVRKNTPSCSRIM</sequence>
<name>A0ABR3J6U2_9AGAR</name>
<organism evidence="3 4">
    <name type="scientific">Hohenbuehelia grisea</name>
    <dbReference type="NCBI Taxonomy" id="104357"/>
    <lineage>
        <taxon>Eukaryota</taxon>
        <taxon>Fungi</taxon>
        <taxon>Dikarya</taxon>
        <taxon>Basidiomycota</taxon>
        <taxon>Agaricomycotina</taxon>
        <taxon>Agaricomycetes</taxon>
        <taxon>Agaricomycetidae</taxon>
        <taxon>Agaricales</taxon>
        <taxon>Pleurotineae</taxon>
        <taxon>Pleurotaceae</taxon>
        <taxon>Hohenbuehelia</taxon>
    </lineage>
</organism>